<dbReference type="GO" id="GO:0016020">
    <property type="term" value="C:membrane"/>
    <property type="evidence" value="ECO:0000318"/>
    <property type="project" value="GO_Central"/>
</dbReference>
<dbReference type="NCBIfam" id="TIGR01297">
    <property type="entry name" value="CDF"/>
    <property type="match status" value="2"/>
</dbReference>
<keyword evidence="13" id="KW-1185">Reference proteome</keyword>
<dbReference type="Gramene" id="Pp3c10_1060V3.1">
    <property type="protein sequence ID" value="Pp3c10_1060V3.1"/>
    <property type="gene ID" value="Pp3c10_1060"/>
</dbReference>
<keyword evidence="5" id="KW-0812">Transmembrane</keyword>
<dbReference type="SUPFAM" id="SSF161111">
    <property type="entry name" value="Cation efflux protein transmembrane domain-like"/>
    <property type="match status" value="1"/>
</dbReference>
<evidence type="ECO:0000256" key="2">
    <source>
        <dbReference type="ARBA" id="ARBA00004128"/>
    </source>
</evidence>
<dbReference type="InterPro" id="IPR050291">
    <property type="entry name" value="CDF_Transporter"/>
</dbReference>
<dbReference type="PANTHER" id="PTHR43840">
    <property type="entry name" value="MITOCHONDRIAL METAL TRANSPORTER 1-RELATED"/>
    <property type="match status" value="1"/>
</dbReference>
<dbReference type="Gene3D" id="1.20.1510.10">
    <property type="entry name" value="Cation efflux protein transmembrane domain"/>
    <property type="match status" value="1"/>
</dbReference>
<dbReference type="Pfam" id="PF01545">
    <property type="entry name" value="Cation_efflux"/>
    <property type="match status" value="1"/>
</dbReference>
<dbReference type="PaxDb" id="3218-PP1S95_92V6.1"/>
<dbReference type="EnsemblPlants" id="Pp3c10_1060V3.2">
    <property type="protein sequence ID" value="Pp3c10_1060V3.2"/>
    <property type="gene ID" value="Pp3c10_1060"/>
</dbReference>
<evidence type="ECO:0000256" key="5">
    <source>
        <dbReference type="ARBA" id="ARBA00022692"/>
    </source>
</evidence>
<feature type="compositionally biased region" description="Basic and acidic residues" evidence="8">
    <location>
        <begin position="528"/>
        <end position="552"/>
    </location>
</feature>
<organism evidence="11">
    <name type="scientific">Physcomitrium patens</name>
    <name type="common">Spreading-leaved earth moss</name>
    <name type="synonym">Physcomitrella patens</name>
    <dbReference type="NCBI Taxonomy" id="3218"/>
    <lineage>
        <taxon>Eukaryota</taxon>
        <taxon>Viridiplantae</taxon>
        <taxon>Streptophyta</taxon>
        <taxon>Embryophyta</taxon>
        <taxon>Bryophyta</taxon>
        <taxon>Bryophytina</taxon>
        <taxon>Bryopsida</taxon>
        <taxon>Funariidae</taxon>
        <taxon>Funariales</taxon>
        <taxon>Funariaceae</taxon>
        <taxon>Physcomitrium</taxon>
    </lineage>
</organism>
<dbReference type="Gene3D" id="3.30.70.1350">
    <property type="entry name" value="Cation efflux protein, cytoplasmic domain"/>
    <property type="match status" value="1"/>
</dbReference>
<keyword evidence="6" id="KW-1133">Transmembrane helix</keyword>
<dbReference type="InterPro" id="IPR058533">
    <property type="entry name" value="Cation_efflux_TM"/>
</dbReference>
<dbReference type="InParanoid" id="A0A2K1JX67"/>
<keyword evidence="3" id="KW-0813">Transport</keyword>
<dbReference type="EnsemblPlants" id="Pp3c10_1060V3.1">
    <property type="protein sequence ID" value="Pp3c10_1060V3.1"/>
    <property type="gene ID" value="Pp3c10_1060"/>
</dbReference>
<proteinExistence type="predicted"/>
<reference evidence="12" key="3">
    <citation type="submission" date="2020-12" db="UniProtKB">
        <authorList>
            <consortium name="EnsemblPlants"/>
        </authorList>
    </citation>
    <scope>IDENTIFICATION</scope>
</reference>
<evidence type="ECO:0000313" key="11">
    <source>
        <dbReference type="EMBL" id="PNR46125.1"/>
    </source>
</evidence>
<dbReference type="InterPro" id="IPR036837">
    <property type="entry name" value="Cation_efflux_CTD_sf"/>
</dbReference>
<dbReference type="FunCoup" id="A0A2K1JX67">
    <property type="interactions" value="1116"/>
</dbReference>
<dbReference type="Proteomes" id="UP000006727">
    <property type="component" value="Chromosome 10"/>
</dbReference>
<evidence type="ECO:0000256" key="8">
    <source>
        <dbReference type="SAM" id="MobiDB-lite"/>
    </source>
</evidence>
<dbReference type="Pfam" id="PF16916">
    <property type="entry name" value="ZT_dimer"/>
    <property type="match status" value="1"/>
</dbReference>
<reference evidence="11 13" key="2">
    <citation type="journal article" date="2018" name="Plant J.">
        <title>The Physcomitrella patens chromosome-scale assembly reveals moss genome structure and evolution.</title>
        <authorList>
            <person name="Lang D."/>
            <person name="Ullrich K.K."/>
            <person name="Murat F."/>
            <person name="Fuchs J."/>
            <person name="Jenkins J."/>
            <person name="Haas F.B."/>
            <person name="Piednoel M."/>
            <person name="Gundlach H."/>
            <person name="Van Bel M."/>
            <person name="Meyberg R."/>
            <person name="Vives C."/>
            <person name="Morata J."/>
            <person name="Symeonidi A."/>
            <person name="Hiss M."/>
            <person name="Muchero W."/>
            <person name="Kamisugi Y."/>
            <person name="Saleh O."/>
            <person name="Blanc G."/>
            <person name="Decker E.L."/>
            <person name="van Gessel N."/>
            <person name="Grimwood J."/>
            <person name="Hayes R.D."/>
            <person name="Graham S.W."/>
            <person name="Gunter L.E."/>
            <person name="McDaniel S.F."/>
            <person name="Hoernstein S.N.W."/>
            <person name="Larsson A."/>
            <person name="Li F.W."/>
            <person name="Perroud P.F."/>
            <person name="Phillips J."/>
            <person name="Ranjan P."/>
            <person name="Rokshar D.S."/>
            <person name="Rothfels C.J."/>
            <person name="Schneider L."/>
            <person name="Shu S."/>
            <person name="Stevenson D.W."/>
            <person name="Thummler F."/>
            <person name="Tillich M."/>
            <person name="Villarreal Aguilar J.C."/>
            <person name="Widiez T."/>
            <person name="Wong G.K."/>
            <person name="Wymore A."/>
            <person name="Zhang Y."/>
            <person name="Zimmer A.D."/>
            <person name="Quatrano R.S."/>
            <person name="Mayer K.F.X."/>
            <person name="Goodstein D."/>
            <person name="Casacuberta J.M."/>
            <person name="Vandepoele K."/>
            <person name="Reski R."/>
            <person name="Cuming A.C."/>
            <person name="Tuskan G.A."/>
            <person name="Maumus F."/>
            <person name="Salse J."/>
            <person name="Schmutz J."/>
            <person name="Rensing S.A."/>
        </authorList>
    </citation>
    <scope>NUCLEOTIDE SEQUENCE [LARGE SCALE GENOMIC DNA]</scope>
    <source>
        <strain evidence="12 13">cv. Gransden 2004</strain>
    </source>
</reference>
<evidence type="ECO:0000313" key="12">
    <source>
        <dbReference type="EnsemblPlants" id="Pp3c10_1060V3.1"/>
    </source>
</evidence>
<dbReference type="FunFam" id="3.30.70.1350:FF:000008">
    <property type="entry name" value="Metal tolerance protein C1"/>
    <property type="match status" value="1"/>
</dbReference>
<evidence type="ECO:0000259" key="10">
    <source>
        <dbReference type="Pfam" id="PF16916"/>
    </source>
</evidence>
<evidence type="ECO:0000313" key="13">
    <source>
        <dbReference type="Proteomes" id="UP000006727"/>
    </source>
</evidence>
<dbReference type="SUPFAM" id="SSF160240">
    <property type="entry name" value="Cation efflux protein cytoplasmic domain-like"/>
    <property type="match status" value="1"/>
</dbReference>
<evidence type="ECO:0000256" key="4">
    <source>
        <dbReference type="ARBA" id="ARBA00022554"/>
    </source>
</evidence>
<gene>
    <name evidence="11" type="ORF">PHYPA_013244</name>
</gene>
<evidence type="ECO:0000256" key="3">
    <source>
        <dbReference type="ARBA" id="ARBA00022448"/>
    </source>
</evidence>
<feature type="domain" description="Cation efflux protein transmembrane" evidence="9">
    <location>
        <begin position="195"/>
        <end position="424"/>
    </location>
</feature>
<dbReference type="PANTHER" id="PTHR43840:SF15">
    <property type="entry name" value="MITOCHONDRIAL METAL TRANSPORTER 1-RELATED"/>
    <property type="match status" value="1"/>
</dbReference>
<evidence type="ECO:0000256" key="6">
    <source>
        <dbReference type="ARBA" id="ARBA00022989"/>
    </source>
</evidence>
<keyword evidence="4" id="KW-0926">Vacuole</keyword>
<feature type="region of interest" description="Disordered" evidence="8">
    <location>
        <begin position="528"/>
        <end position="584"/>
    </location>
</feature>
<dbReference type="GO" id="GO:0008324">
    <property type="term" value="F:monoatomic cation transmembrane transporter activity"/>
    <property type="evidence" value="ECO:0000318"/>
    <property type="project" value="GO_Central"/>
</dbReference>
<reference evidence="11 13" key="1">
    <citation type="journal article" date="2008" name="Science">
        <title>The Physcomitrella genome reveals evolutionary insights into the conquest of land by plants.</title>
        <authorList>
            <person name="Rensing S."/>
            <person name="Lang D."/>
            <person name="Zimmer A."/>
            <person name="Terry A."/>
            <person name="Salamov A."/>
            <person name="Shapiro H."/>
            <person name="Nishiyama T."/>
            <person name="Perroud P.-F."/>
            <person name="Lindquist E."/>
            <person name="Kamisugi Y."/>
            <person name="Tanahashi T."/>
            <person name="Sakakibara K."/>
            <person name="Fujita T."/>
            <person name="Oishi K."/>
            <person name="Shin-I T."/>
            <person name="Kuroki Y."/>
            <person name="Toyoda A."/>
            <person name="Suzuki Y."/>
            <person name="Hashimoto A."/>
            <person name="Yamaguchi K."/>
            <person name="Sugano A."/>
            <person name="Kohara Y."/>
            <person name="Fujiyama A."/>
            <person name="Anterola A."/>
            <person name="Aoki S."/>
            <person name="Ashton N."/>
            <person name="Barbazuk W.B."/>
            <person name="Barker E."/>
            <person name="Bennetzen J."/>
            <person name="Bezanilla M."/>
            <person name="Blankenship R."/>
            <person name="Cho S.H."/>
            <person name="Dutcher S."/>
            <person name="Estelle M."/>
            <person name="Fawcett J.A."/>
            <person name="Gundlach H."/>
            <person name="Hanada K."/>
            <person name="Heyl A."/>
            <person name="Hicks K.A."/>
            <person name="Hugh J."/>
            <person name="Lohr M."/>
            <person name="Mayer K."/>
            <person name="Melkozernov A."/>
            <person name="Murata T."/>
            <person name="Nelson D."/>
            <person name="Pils B."/>
            <person name="Prigge M."/>
            <person name="Reiss B."/>
            <person name="Renner T."/>
            <person name="Rombauts S."/>
            <person name="Rushton P."/>
            <person name="Sanderfoot A."/>
            <person name="Schween G."/>
            <person name="Shiu S.-H."/>
            <person name="Stueber K."/>
            <person name="Theodoulou F.L."/>
            <person name="Tu H."/>
            <person name="Van de Peer Y."/>
            <person name="Verrier P.J."/>
            <person name="Waters E."/>
            <person name="Wood A."/>
            <person name="Yang L."/>
            <person name="Cove D."/>
            <person name="Cuming A."/>
            <person name="Hasebe M."/>
            <person name="Lucas S."/>
            <person name="Mishler D.B."/>
            <person name="Reski R."/>
            <person name="Grigoriev I."/>
            <person name="Quatrano R.S."/>
            <person name="Boore J.L."/>
        </authorList>
    </citation>
    <scope>NUCLEOTIDE SEQUENCE [LARGE SCALE GENOMIC DNA]</scope>
    <source>
        <strain evidence="12 13">cv. Gransden 2004</strain>
    </source>
</reference>
<feature type="domain" description="Cation efflux protein cytoplasmic" evidence="10">
    <location>
        <begin position="429"/>
        <end position="505"/>
    </location>
</feature>
<comment type="function">
    <text evidence="1">Involved in sequestration of excess metal in the cytoplasm into vacuoles to maintain metal homeostasis.</text>
</comment>
<sequence>MSLRSCNGRFTRFTCYFFNRIDEVIWIEPKVILIWSSEKLQAWKCQKLPLDRTLSSSCDLDSTSQSKEGFLHFSFPAEYEDGMCRRTKFTSNLFHSKWRNRLFGGSGTNDGRSISNVAIARKSIPLNEPILASSLLANPLAKTAMRGLNITKVQPKSSAERVQFWSDGKRTHMSHAHDHNQVGHESQEKVLRWGLWTDMTLTVGKGAAGYVSGSTAIIADAAHSASDIVLSGVALWTSKASNAPPDKGHPYGYGKIETMGALSISTLLLLTGGGIAWNAVDTLQVMLPEMLAVQDTVQTTIDTVAQPGVHSHGHDHDHGAVGHKHGLDMEHMGVALSAAIVSIGAKEGLYWVTKAAGKKAESALLTASAWHHRSDAISSIVALIGVGGAMIGIPLLDPVAALLVSGMIVKAGLQTGYQSMQELLDTGVPESVLSPIRTSVLRVEGVEGVHQLRGRRMGSSVHVDVHIEVDPFLSLSAAHNIGEAVRQHVRTHHPNVTESFVHIDPADGRPTSLTPDEMKIDKHSYWHHHDDHSQTDQHTHDHHDDPDHHKNAAGEVSGGPNPELLAVDGTDTDGHRVPHNNSTLQQSEVEHIVRDVIHANFREAVEVEGVTCHFLHDKVVAEVEISFNSNLSIRDAKKHGSNIETCLLRNVGDLSAVHVKLNLSTR</sequence>
<dbReference type="AlphaFoldDB" id="A0A2K1JX67"/>
<dbReference type="GO" id="GO:0005774">
    <property type="term" value="C:vacuolar membrane"/>
    <property type="evidence" value="ECO:0007669"/>
    <property type="project" value="UniProtKB-SubCell"/>
</dbReference>
<dbReference type="InterPro" id="IPR027469">
    <property type="entry name" value="Cation_efflux_TMD_sf"/>
</dbReference>
<accession>A0A2K1JX67</accession>
<protein>
    <submittedName>
        <fullName evidence="11 12">Uncharacterized protein</fullName>
    </submittedName>
</protein>
<name>A0A2K1JX67_PHYPA</name>
<dbReference type="EMBL" id="ABEU02000010">
    <property type="protein sequence ID" value="PNR46125.1"/>
    <property type="molecule type" value="Genomic_DNA"/>
</dbReference>
<comment type="subcellular location">
    <subcellularLocation>
        <location evidence="2">Vacuole membrane</location>
        <topology evidence="2">Multi-pass membrane protein</topology>
    </subcellularLocation>
</comment>
<dbReference type="InterPro" id="IPR027470">
    <property type="entry name" value="Cation_efflux_CTD"/>
</dbReference>
<evidence type="ECO:0000256" key="7">
    <source>
        <dbReference type="ARBA" id="ARBA00023136"/>
    </source>
</evidence>
<keyword evidence="7" id="KW-0472">Membrane</keyword>
<dbReference type="Gramene" id="Pp3c10_1060V3.2">
    <property type="protein sequence ID" value="Pp3c10_1060V3.2"/>
    <property type="gene ID" value="Pp3c10_1060"/>
</dbReference>
<dbReference type="InterPro" id="IPR002524">
    <property type="entry name" value="Cation_efflux"/>
</dbReference>
<evidence type="ECO:0000259" key="9">
    <source>
        <dbReference type="Pfam" id="PF01545"/>
    </source>
</evidence>
<dbReference type="STRING" id="3218.A0A2K1JX67"/>
<dbReference type="FunFam" id="1.20.1510.10:FF:000023">
    <property type="entry name" value="Metal tolerance protein C1"/>
    <property type="match status" value="1"/>
</dbReference>
<evidence type="ECO:0000256" key="1">
    <source>
        <dbReference type="ARBA" id="ARBA00003168"/>
    </source>
</evidence>